<organism evidence="8 9">
    <name type="scientific">Halorubrum laminariae</name>
    <dbReference type="NCBI Taxonomy" id="1433523"/>
    <lineage>
        <taxon>Archaea</taxon>
        <taxon>Methanobacteriati</taxon>
        <taxon>Methanobacteriota</taxon>
        <taxon>Stenosarchaea group</taxon>
        <taxon>Halobacteria</taxon>
        <taxon>Halobacteriales</taxon>
        <taxon>Haloferacaceae</taxon>
        <taxon>Halorubrum</taxon>
    </lineage>
</organism>
<name>A0ABD6C698_9EURY</name>
<reference evidence="8 9" key="1">
    <citation type="journal article" date="2019" name="Int. J. Syst. Evol. Microbiol.">
        <title>The Global Catalogue of Microorganisms (GCM) 10K type strain sequencing project: providing services to taxonomists for standard genome sequencing and annotation.</title>
        <authorList>
            <consortium name="The Broad Institute Genomics Platform"/>
            <consortium name="The Broad Institute Genome Sequencing Center for Infectious Disease"/>
            <person name="Wu L."/>
            <person name="Ma J."/>
        </authorList>
    </citation>
    <scope>NUCLEOTIDE SEQUENCE [LARGE SCALE GENOMIC DNA]</scope>
    <source>
        <strain evidence="8 9">CGMCC 1.12689</strain>
    </source>
</reference>
<dbReference type="GO" id="GO:0005886">
    <property type="term" value="C:plasma membrane"/>
    <property type="evidence" value="ECO:0007669"/>
    <property type="project" value="UniProtKB-SubCell"/>
</dbReference>
<dbReference type="Proteomes" id="UP001597185">
    <property type="component" value="Unassembled WGS sequence"/>
</dbReference>
<evidence type="ECO:0000256" key="6">
    <source>
        <dbReference type="SAM" id="Phobius"/>
    </source>
</evidence>
<comment type="subcellular location">
    <subcellularLocation>
        <location evidence="1">Cell membrane</location>
        <topology evidence="1">Multi-pass membrane protein</topology>
    </subcellularLocation>
</comment>
<dbReference type="InterPro" id="IPR019476">
    <property type="entry name" value="T4SS_TraD_DNA-bd"/>
</dbReference>
<keyword evidence="2" id="KW-1003">Cell membrane</keyword>
<evidence type="ECO:0000256" key="5">
    <source>
        <dbReference type="ARBA" id="ARBA00023136"/>
    </source>
</evidence>
<evidence type="ECO:0000256" key="1">
    <source>
        <dbReference type="ARBA" id="ARBA00004651"/>
    </source>
</evidence>
<dbReference type="InterPro" id="IPR051539">
    <property type="entry name" value="T4SS-coupling_protein"/>
</dbReference>
<dbReference type="AlphaFoldDB" id="A0ABD6C698"/>
<keyword evidence="3 6" id="KW-0812">Transmembrane</keyword>
<dbReference type="Pfam" id="PF10412">
    <property type="entry name" value="TrwB_AAD_bind"/>
    <property type="match status" value="1"/>
</dbReference>
<comment type="caution">
    <text evidence="8">The sequence shown here is derived from an EMBL/GenBank/DDBJ whole genome shotgun (WGS) entry which is preliminary data.</text>
</comment>
<keyword evidence="4 6" id="KW-1133">Transmembrane helix</keyword>
<evidence type="ECO:0000256" key="3">
    <source>
        <dbReference type="ARBA" id="ARBA00022692"/>
    </source>
</evidence>
<sequence>MSLTKRFQYYVRPVWFVIGWILLLLVWLFYFPTPEFPVIPLSIWGLAFLASPFILYRYWGDRPPQLTLSSERLDDSEVGLPVNHINETDHLSGRLLRRLIPIDVTGSIGILGATRSGKTNAAKLLVDQIRDKADDQTPFIIYDHKTDFQDHLDEDECIVLSGRETDVQWNIFEEVESEQDCEELARELFPTLSDGSDFFADASRQLFAAVLQVMRREAPDGTTPTNEDLVTWIESTTVEELAETLSEHPDLQGITDYIDPDASEQSQGVMASFRKEVRNMFQGDLCEAGSWSIRQYMDDPQGQVLIIDYPQRLGESTKPLIRFTIDWSIRFALDDGDQSAYFVLDEFARLPPLRRIGDLVNVGAGKDTRALITLQSVAQLYDRYGRDGGDALLSGLLSTIILRLNDSSSIAFARSRVGTYWEEQDIPEYNADGDISGTSTEDVEKHAMAKGEFGDFAPGWGIIVRNDGWVDAQIDLYEDAAEYITDTGSTAEGEEVDSADEWCPHCGDVVTGSECVNEDCQNRETVVN</sequence>
<evidence type="ECO:0000313" key="9">
    <source>
        <dbReference type="Proteomes" id="UP001597185"/>
    </source>
</evidence>
<evidence type="ECO:0000313" key="8">
    <source>
        <dbReference type="EMBL" id="MFD1572169.1"/>
    </source>
</evidence>
<feature type="transmembrane region" description="Helical" evidence="6">
    <location>
        <begin position="36"/>
        <end position="56"/>
    </location>
</feature>
<dbReference type="PANTHER" id="PTHR37937:SF1">
    <property type="entry name" value="CONJUGATIVE TRANSFER: DNA TRANSPORT"/>
    <property type="match status" value="1"/>
</dbReference>
<dbReference type="InterPro" id="IPR027417">
    <property type="entry name" value="P-loop_NTPase"/>
</dbReference>
<accession>A0ABD6C698</accession>
<proteinExistence type="predicted"/>
<dbReference type="Gene3D" id="3.40.50.300">
    <property type="entry name" value="P-loop containing nucleotide triphosphate hydrolases"/>
    <property type="match status" value="2"/>
</dbReference>
<dbReference type="CDD" id="cd01127">
    <property type="entry name" value="TrwB_TraG_TraD_VirD4"/>
    <property type="match status" value="1"/>
</dbReference>
<dbReference type="PANTHER" id="PTHR37937">
    <property type="entry name" value="CONJUGATIVE TRANSFER: DNA TRANSPORT"/>
    <property type="match status" value="1"/>
</dbReference>
<feature type="domain" description="Type IV secretion system coupling protein TraD DNA-binding" evidence="7">
    <location>
        <begin position="105"/>
        <end position="411"/>
    </location>
</feature>
<protein>
    <submittedName>
        <fullName evidence="8">Type IV secretory system conjugative DNA transfer family protein</fullName>
    </submittedName>
</protein>
<keyword evidence="5 6" id="KW-0472">Membrane</keyword>
<dbReference type="EMBL" id="JBHUDB010000024">
    <property type="protein sequence ID" value="MFD1572169.1"/>
    <property type="molecule type" value="Genomic_DNA"/>
</dbReference>
<evidence type="ECO:0000256" key="2">
    <source>
        <dbReference type="ARBA" id="ARBA00022475"/>
    </source>
</evidence>
<feature type="transmembrane region" description="Helical" evidence="6">
    <location>
        <begin position="9"/>
        <end position="30"/>
    </location>
</feature>
<keyword evidence="9" id="KW-1185">Reference proteome</keyword>
<evidence type="ECO:0000259" key="7">
    <source>
        <dbReference type="Pfam" id="PF10412"/>
    </source>
</evidence>
<gene>
    <name evidence="8" type="ORF">ACFR9T_16565</name>
</gene>
<evidence type="ECO:0000256" key="4">
    <source>
        <dbReference type="ARBA" id="ARBA00022989"/>
    </source>
</evidence>
<dbReference type="SUPFAM" id="SSF52540">
    <property type="entry name" value="P-loop containing nucleoside triphosphate hydrolases"/>
    <property type="match status" value="1"/>
</dbReference>